<evidence type="ECO:0000256" key="5">
    <source>
        <dbReference type="SAM" id="MobiDB-lite"/>
    </source>
</evidence>
<feature type="transmembrane region" description="Helical" evidence="6">
    <location>
        <begin position="442"/>
        <end position="464"/>
    </location>
</feature>
<sequence length="508" mass="57022">MTKDISTLVVNALLPCLAFNKIVNYISYKDLKMIGIIVLTSLFIYTLGILGGVLVYFGFKTEPKFFYGLLFCSSCTNISDLTISIMQSEGLQAIFTTEQLGKGVSYAVIFMSVQNFLLMNLGLMTIPYYDVKNDIEKEEKHNETDANSSTSDDQHLTKDITDKNSKADSTFNNDVYDQQTSLSDATIESIDSISTADSDVVDSEEVEAEEIAEHEETFHQRRKRKSSISSVLTRPFTNSGTSHRVDRTTELVKEYSIISKVKSGQFDIKKPLDLYAEHPTENINNNHDENDKESIPEMEEKKNTLSDWCYSHRLGWLYYILINFERPCSIATVLGLLCALVPWLRILFVKQNGYHIHQGPDNAPVLSVFMDFTLYVSQASVPIALLLLGGSIAKIDLDKLDYKFVKAAIVLNLYRLCVMPIIGIAFVNRLVTIGWLDKGDSIGRMSLVMTFAVPSATACLYFTAMFTPVTGPQIQMACLGSVYVVAYLMFFVTFAVVLTYTIKHDLGY</sequence>
<accession>A0A1E5RUA0</accession>
<keyword evidence="4 6" id="KW-0472">Membrane</keyword>
<feature type="compositionally biased region" description="Basic and acidic residues" evidence="5">
    <location>
        <begin position="152"/>
        <end position="166"/>
    </location>
</feature>
<dbReference type="GO" id="GO:0016020">
    <property type="term" value="C:membrane"/>
    <property type="evidence" value="ECO:0007669"/>
    <property type="project" value="UniProtKB-SubCell"/>
</dbReference>
<feature type="region of interest" description="Disordered" evidence="5">
    <location>
        <begin position="139"/>
        <end position="172"/>
    </location>
</feature>
<dbReference type="AlphaFoldDB" id="A0A1E5RUA0"/>
<dbReference type="VEuPathDB" id="FungiDB:AWRI3580_g1076"/>
<evidence type="ECO:0000256" key="1">
    <source>
        <dbReference type="ARBA" id="ARBA00004141"/>
    </source>
</evidence>
<dbReference type="Pfam" id="PF03547">
    <property type="entry name" value="Mem_trans"/>
    <property type="match status" value="1"/>
</dbReference>
<feature type="transmembrane region" description="Helical" evidence="6">
    <location>
        <begin position="328"/>
        <end position="348"/>
    </location>
</feature>
<dbReference type="Proteomes" id="UP000095358">
    <property type="component" value="Unassembled WGS sequence"/>
</dbReference>
<dbReference type="PANTHER" id="PTHR31274:SF1">
    <property type="entry name" value="AGL149CP"/>
    <property type="match status" value="1"/>
</dbReference>
<evidence type="ECO:0000313" key="7">
    <source>
        <dbReference type="EMBL" id="OEJ90500.1"/>
    </source>
</evidence>
<proteinExistence type="predicted"/>
<keyword evidence="2 6" id="KW-0812">Transmembrane</keyword>
<feature type="transmembrane region" description="Helical" evidence="6">
    <location>
        <begin position="34"/>
        <end position="59"/>
    </location>
</feature>
<evidence type="ECO:0000256" key="2">
    <source>
        <dbReference type="ARBA" id="ARBA00022692"/>
    </source>
</evidence>
<gene>
    <name evidence="7" type="ORF">AWRI3580_g1076</name>
</gene>
<keyword evidence="8" id="KW-1185">Reference proteome</keyword>
<feature type="transmembrane region" description="Helical" evidence="6">
    <location>
        <begin position="476"/>
        <end position="502"/>
    </location>
</feature>
<comment type="caution">
    <text evidence="7">The sequence shown here is derived from an EMBL/GenBank/DDBJ whole genome shotgun (WGS) entry which is preliminary data.</text>
</comment>
<protein>
    <submittedName>
        <fullName evidence="7">Putative transporter</fullName>
    </submittedName>
</protein>
<dbReference type="GO" id="GO:0055085">
    <property type="term" value="P:transmembrane transport"/>
    <property type="evidence" value="ECO:0007669"/>
    <property type="project" value="InterPro"/>
</dbReference>
<dbReference type="PANTHER" id="PTHR31274">
    <property type="entry name" value="PROTEIN ECM3"/>
    <property type="match status" value="1"/>
</dbReference>
<dbReference type="EMBL" id="LPNN01000003">
    <property type="protein sequence ID" value="OEJ90500.1"/>
    <property type="molecule type" value="Genomic_DNA"/>
</dbReference>
<dbReference type="OrthoDB" id="435607at2759"/>
<dbReference type="InterPro" id="IPR040254">
    <property type="entry name" value="Ecm3-like"/>
</dbReference>
<feature type="transmembrane region" description="Helical" evidence="6">
    <location>
        <begin position="106"/>
        <end position="129"/>
    </location>
</feature>
<evidence type="ECO:0000256" key="3">
    <source>
        <dbReference type="ARBA" id="ARBA00022989"/>
    </source>
</evidence>
<organism evidence="7 8">
    <name type="scientific">Hanseniaspora uvarum</name>
    <name type="common">Yeast</name>
    <name type="synonym">Kloeckera apiculata</name>
    <dbReference type="NCBI Taxonomy" id="29833"/>
    <lineage>
        <taxon>Eukaryota</taxon>
        <taxon>Fungi</taxon>
        <taxon>Dikarya</taxon>
        <taxon>Ascomycota</taxon>
        <taxon>Saccharomycotina</taxon>
        <taxon>Saccharomycetes</taxon>
        <taxon>Saccharomycodales</taxon>
        <taxon>Saccharomycodaceae</taxon>
        <taxon>Hanseniaspora</taxon>
    </lineage>
</organism>
<evidence type="ECO:0000256" key="4">
    <source>
        <dbReference type="ARBA" id="ARBA00023136"/>
    </source>
</evidence>
<keyword evidence="3 6" id="KW-1133">Transmembrane helix</keyword>
<dbReference type="InterPro" id="IPR004776">
    <property type="entry name" value="Mem_transp_PIN-like"/>
</dbReference>
<name>A0A1E5RUA0_HANUV</name>
<comment type="subcellular location">
    <subcellularLocation>
        <location evidence="1">Membrane</location>
        <topology evidence="1">Multi-pass membrane protein</topology>
    </subcellularLocation>
</comment>
<reference evidence="8" key="1">
    <citation type="journal article" date="2016" name="Genome Announc.">
        <title>Genome sequences of three species of Hanseniaspora isolated from spontaneous wine fermentations.</title>
        <authorList>
            <person name="Sternes P.R."/>
            <person name="Lee D."/>
            <person name="Kutyna D.R."/>
            <person name="Borneman A.R."/>
        </authorList>
    </citation>
    <scope>NUCLEOTIDE SEQUENCE [LARGE SCALE GENOMIC DNA]</scope>
    <source>
        <strain evidence="8">AWRI3580</strain>
    </source>
</reference>
<feature type="transmembrane region" description="Helical" evidence="6">
    <location>
        <begin position="413"/>
        <end position="436"/>
    </location>
</feature>
<feature type="transmembrane region" description="Helical" evidence="6">
    <location>
        <begin position="368"/>
        <end position="392"/>
    </location>
</feature>
<dbReference type="STRING" id="29833.A0A1E5RUA0"/>
<feature type="transmembrane region" description="Helical" evidence="6">
    <location>
        <begin position="66"/>
        <end position="86"/>
    </location>
</feature>
<evidence type="ECO:0000256" key="6">
    <source>
        <dbReference type="SAM" id="Phobius"/>
    </source>
</evidence>
<evidence type="ECO:0000313" key="8">
    <source>
        <dbReference type="Proteomes" id="UP000095358"/>
    </source>
</evidence>